<reference evidence="2" key="1">
    <citation type="journal article" date="2022" name="bioRxiv">
        <title>Sequencing and chromosome-scale assembly of the giantPleurodeles waltlgenome.</title>
        <authorList>
            <person name="Brown T."/>
            <person name="Elewa A."/>
            <person name="Iarovenko S."/>
            <person name="Subramanian E."/>
            <person name="Araus A.J."/>
            <person name="Petzold A."/>
            <person name="Susuki M."/>
            <person name="Suzuki K.-i.T."/>
            <person name="Hayashi T."/>
            <person name="Toyoda A."/>
            <person name="Oliveira C."/>
            <person name="Osipova E."/>
            <person name="Leigh N.D."/>
            <person name="Simon A."/>
            <person name="Yun M.H."/>
        </authorList>
    </citation>
    <scope>NUCLEOTIDE SEQUENCE</scope>
    <source>
        <strain evidence="2">20211129_DDA</strain>
        <tissue evidence="2">Liver</tissue>
    </source>
</reference>
<accession>A0AAV7LI05</accession>
<sequence>MDTDLEALLDKARELLVQKKRVQGSKQCQGTTMDGWAGVKVKRNGPGPVPNGLEERVVGPKRQCLPGPLSRWWHTKKYYATVPKGDSRAPKGMKARGCGSEATPRSGDWSDSMEQDSGEECEAGPGATTVAPAGIHRGQATIQEGETLAQRNGLGAQSKGRHAGTITNFGTQVGMVNTIQHNVTIGVGLDLTAQDKKEEKRGRHRLRVQISIENWFKAFRTLASVCV</sequence>
<protein>
    <submittedName>
        <fullName evidence="2">Uncharacterized protein</fullName>
    </submittedName>
</protein>
<dbReference type="EMBL" id="JANPWB010000015">
    <property type="protein sequence ID" value="KAJ1090639.1"/>
    <property type="molecule type" value="Genomic_DNA"/>
</dbReference>
<feature type="region of interest" description="Disordered" evidence="1">
    <location>
        <begin position="84"/>
        <end position="132"/>
    </location>
</feature>
<proteinExistence type="predicted"/>
<evidence type="ECO:0000313" key="2">
    <source>
        <dbReference type="EMBL" id="KAJ1090639.1"/>
    </source>
</evidence>
<gene>
    <name evidence="2" type="ORF">NDU88_003769</name>
</gene>
<evidence type="ECO:0000313" key="3">
    <source>
        <dbReference type="Proteomes" id="UP001066276"/>
    </source>
</evidence>
<name>A0AAV7LI05_PLEWA</name>
<evidence type="ECO:0000256" key="1">
    <source>
        <dbReference type="SAM" id="MobiDB-lite"/>
    </source>
</evidence>
<feature type="compositionally biased region" description="Low complexity" evidence="1">
    <location>
        <begin position="123"/>
        <end position="132"/>
    </location>
</feature>
<feature type="region of interest" description="Disordered" evidence="1">
    <location>
        <begin position="28"/>
        <end position="53"/>
    </location>
</feature>
<comment type="caution">
    <text evidence="2">The sequence shown here is derived from an EMBL/GenBank/DDBJ whole genome shotgun (WGS) entry which is preliminary data.</text>
</comment>
<dbReference type="Proteomes" id="UP001066276">
    <property type="component" value="Chromosome 11"/>
</dbReference>
<dbReference type="AlphaFoldDB" id="A0AAV7LI05"/>
<organism evidence="2 3">
    <name type="scientific">Pleurodeles waltl</name>
    <name type="common">Iberian ribbed newt</name>
    <dbReference type="NCBI Taxonomy" id="8319"/>
    <lineage>
        <taxon>Eukaryota</taxon>
        <taxon>Metazoa</taxon>
        <taxon>Chordata</taxon>
        <taxon>Craniata</taxon>
        <taxon>Vertebrata</taxon>
        <taxon>Euteleostomi</taxon>
        <taxon>Amphibia</taxon>
        <taxon>Batrachia</taxon>
        <taxon>Caudata</taxon>
        <taxon>Salamandroidea</taxon>
        <taxon>Salamandridae</taxon>
        <taxon>Pleurodelinae</taxon>
        <taxon>Pleurodeles</taxon>
    </lineage>
</organism>
<feature type="compositionally biased region" description="Acidic residues" evidence="1">
    <location>
        <begin position="111"/>
        <end position="122"/>
    </location>
</feature>
<keyword evidence="3" id="KW-1185">Reference proteome</keyword>